<evidence type="ECO:0000313" key="1">
    <source>
        <dbReference type="EMBL" id="RUT03813.1"/>
    </source>
</evidence>
<organism evidence="1 2">
    <name type="scientific">Dulcicalothrix desertica PCC 7102</name>
    <dbReference type="NCBI Taxonomy" id="232991"/>
    <lineage>
        <taxon>Bacteria</taxon>
        <taxon>Bacillati</taxon>
        <taxon>Cyanobacteriota</taxon>
        <taxon>Cyanophyceae</taxon>
        <taxon>Nostocales</taxon>
        <taxon>Calotrichaceae</taxon>
        <taxon>Dulcicalothrix</taxon>
    </lineage>
</organism>
<dbReference type="AlphaFoldDB" id="A0A3S1D5C2"/>
<evidence type="ECO:0000313" key="2">
    <source>
        <dbReference type="Proteomes" id="UP000271624"/>
    </source>
</evidence>
<proteinExistence type="predicted"/>
<sequence>MIEIINLTNSPMFIKITKSIAIFLLCIMLLNAFSTTSEASNGKQAQITNKSVSSILNRLHKLIINSGRQKRPAISR</sequence>
<name>A0A3S1D5C2_9CYAN</name>
<reference evidence="1" key="1">
    <citation type="submission" date="2018-12" db="EMBL/GenBank/DDBJ databases">
        <authorList>
            <person name="Will S."/>
            <person name="Neumann-Schaal M."/>
            <person name="Henke P."/>
        </authorList>
    </citation>
    <scope>NUCLEOTIDE SEQUENCE</scope>
    <source>
        <strain evidence="1">PCC 7102</strain>
    </source>
</reference>
<dbReference type="EMBL" id="RSCL01000012">
    <property type="protein sequence ID" value="RUT03813.1"/>
    <property type="molecule type" value="Genomic_DNA"/>
</dbReference>
<gene>
    <name evidence="1" type="ORF">DSM106972_047270</name>
</gene>
<comment type="caution">
    <text evidence="1">The sequence shown here is derived from an EMBL/GenBank/DDBJ whole genome shotgun (WGS) entry which is preliminary data.</text>
</comment>
<protein>
    <submittedName>
        <fullName evidence="1">Uncharacterized protein</fullName>
    </submittedName>
</protein>
<keyword evidence="2" id="KW-1185">Reference proteome</keyword>
<accession>A0A3S1D5C2</accession>
<reference evidence="1" key="2">
    <citation type="journal article" date="2019" name="Genome Biol. Evol.">
        <title>Day and night: Metabolic profiles and evolutionary relationships of six axenic non-marine cyanobacteria.</title>
        <authorList>
            <person name="Will S.E."/>
            <person name="Henke P."/>
            <person name="Boedeker C."/>
            <person name="Huang S."/>
            <person name="Brinkmann H."/>
            <person name="Rohde M."/>
            <person name="Jarek M."/>
            <person name="Friedl T."/>
            <person name="Seufert S."/>
            <person name="Schumacher M."/>
            <person name="Overmann J."/>
            <person name="Neumann-Schaal M."/>
            <person name="Petersen J."/>
        </authorList>
    </citation>
    <scope>NUCLEOTIDE SEQUENCE [LARGE SCALE GENOMIC DNA]</scope>
    <source>
        <strain evidence="1">PCC 7102</strain>
    </source>
</reference>
<dbReference type="Proteomes" id="UP000271624">
    <property type="component" value="Unassembled WGS sequence"/>
</dbReference>